<comment type="caution">
    <text evidence="1">The sequence shown here is derived from an EMBL/GenBank/DDBJ whole genome shotgun (WGS) entry which is preliminary data.</text>
</comment>
<keyword evidence="2" id="KW-1185">Reference proteome</keyword>
<evidence type="ECO:0000313" key="1">
    <source>
        <dbReference type="EMBL" id="MDQ0165928.1"/>
    </source>
</evidence>
<name>A0ABT9VY59_9BACI</name>
<gene>
    <name evidence="1" type="ORF">J2S11_001829</name>
</gene>
<dbReference type="EMBL" id="JAUSTY010000006">
    <property type="protein sequence ID" value="MDQ0165928.1"/>
    <property type="molecule type" value="Genomic_DNA"/>
</dbReference>
<evidence type="ECO:0000313" key="2">
    <source>
        <dbReference type="Proteomes" id="UP001235840"/>
    </source>
</evidence>
<dbReference type="Proteomes" id="UP001235840">
    <property type="component" value="Unassembled WGS sequence"/>
</dbReference>
<sequence>MFTNTYLLKVSSDRTEQEIDQALNEALLELSKGGSVSIAKVASIKKEGNNSLSESNE</sequence>
<reference evidence="1 2" key="1">
    <citation type="submission" date="2023-07" db="EMBL/GenBank/DDBJ databases">
        <title>Genomic Encyclopedia of Type Strains, Phase IV (KMG-IV): sequencing the most valuable type-strain genomes for metagenomic binning, comparative biology and taxonomic classification.</title>
        <authorList>
            <person name="Goeker M."/>
        </authorList>
    </citation>
    <scope>NUCLEOTIDE SEQUENCE [LARGE SCALE GENOMIC DNA]</scope>
    <source>
        <strain evidence="1 2">DSM 12751</strain>
    </source>
</reference>
<accession>A0ABT9VY59</accession>
<dbReference type="RefSeq" id="WP_307393664.1">
    <property type="nucleotide sequence ID" value="NZ_BAAADK010000032.1"/>
</dbReference>
<organism evidence="1 2">
    <name type="scientific">Caldalkalibacillus horti</name>
    <dbReference type="NCBI Taxonomy" id="77523"/>
    <lineage>
        <taxon>Bacteria</taxon>
        <taxon>Bacillati</taxon>
        <taxon>Bacillota</taxon>
        <taxon>Bacilli</taxon>
        <taxon>Bacillales</taxon>
        <taxon>Bacillaceae</taxon>
        <taxon>Caldalkalibacillus</taxon>
    </lineage>
</organism>
<protein>
    <submittedName>
        <fullName evidence="1">Uncharacterized protein</fullName>
    </submittedName>
</protein>
<proteinExistence type="predicted"/>